<evidence type="ECO:0000313" key="2">
    <source>
        <dbReference type="Proteomes" id="UP001283361"/>
    </source>
</evidence>
<accession>A0AAE0Y5V0</accession>
<evidence type="ECO:0000313" key="1">
    <source>
        <dbReference type="EMBL" id="KAK3733891.1"/>
    </source>
</evidence>
<comment type="caution">
    <text evidence="1">The sequence shown here is derived from an EMBL/GenBank/DDBJ whole genome shotgun (WGS) entry which is preliminary data.</text>
</comment>
<reference evidence="1" key="1">
    <citation type="journal article" date="2023" name="G3 (Bethesda)">
        <title>A reference genome for the long-term kleptoplast-retaining sea slug Elysia crispata morphotype clarki.</title>
        <authorList>
            <person name="Eastman K.E."/>
            <person name="Pendleton A.L."/>
            <person name="Shaikh M.A."/>
            <person name="Suttiyut T."/>
            <person name="Ogas R."/>
            <person name="Tomko P."/>
            <person name="Gavelis G."/>
            <person name="Widhalm J.R."/>
            <person name="Wisecaver J.H."/>
        </authorList>
    </citation>
    <scope>NUCLEOTIDE SEQUENCE</scope>
    <source>
        <strain evidence="1">ECLA1</strain>
    </source>
</reference>
<protein>
    <submittedName>
        <fullName evidence="1">Uncharacterized protein</fullName>
    </submittedName>
</protein>
<gene>
    <name evidence="1" type="ORF">RRG08_031830</name>
</gene>
<dbReference type="AlphaFoldDB" id="A0AAE0Y5V0"/>
<sequence length="92" mass="10465">MINCTKFRTGSASTSAQKAVFAREARPIWPKTPDSCQNLEFASQRHHDAQGLLPRPTNGMKRKIEVLQGFFWNLLFTDSSLEPRQDGAEFRP</sequence>
<keyword evidence="2" id="KW-1185">Reference proteome</keyword>
<dbReference type="Proteomes" id="UP001283361">
    <property type="component" value="Unassembled WGS sequence"/>
</dbReference>
<proteinExistence type="predicted"/>
<name>A0AAE0Y5V0_9GAST</name>
<dbReference type="EMBL" id="JAWDGP010006875">
    <property type="protein sequence ID" value="KAK3733891.1"/>
    <property type="molecule type" value="Genomic_DNA"/>
</dbReference>
<organism evidence="1 2">
    <name type="scientific">Elysia crispata</name>
    <name type="common">lettuce slug</name>
    <dbReference type="NCBI Taxonomy" id="231223"/>
    <lineage>
        <taxon>Eukaryota</taxon>
        <taxon>Metazoa</taxon>
        <taxon>Spiralia</taxon>
        <taxon>Lophotrochozoa</taxon>
        <taxon>Mollusca</taxon>
        <taxon>Gastropoda</taxon>
        <taxon>Heterobranchia</taxon>
        <taxon>Euthyneura</taxon>
        <taxon>Panpulmonata</taxon>
        <taxon>Sacoglossa</taxon>
        <taxon>Placobranchoidea</taxon>
        <taxon>Plakobranchidae</taxon>
        <taxon>Elysia</taxon>
    </lineage>
</organism>